<organism evidence="2 3">
    <name type="scientific">Pedobacter cryoconitis</name>
    <dbReference type="NCBI Taxonomy" id="188932"/>
    <lineage>
        <taxon>Bacteria</taxon>
        <taxon>Pseudomonadati</taxon>
        <taxon>Bacteroidota</taxon>
        <taxon>Sphingobacteriia</taxon>
        <taxon>Sphingobacteriales</taxon>
        <taxon>Sphingobacteriaceae</taxon>
        <taxon>Pedobacter</taxon>
    </lineage>
</organism>
<comment type="caution">
    <text evidence="2">The sequence shown here is derived from an EMBL/GenBank/DDBJ whole genome shotgun (WGS) entry which is preliminary data.</text>
</comment>
<dbReference type="AlphaFoldDB" id="A0A7W9DIX7"/>
<reference evidence="2 3" key="1">
    <citation type="submission" date="2020-08" db="EMBL/GenBank/DDBJ databases">
        <title>Genomic Encyclopedia of Type Strains, Phase IV (KMG-V): Genome sequencing to study the core and pangenomes of soil and plant-associated prokaryotes.</title>
        <authorList>
            <person name="Whitman W."/>
        </authorList>
    </citation>
    <scope>NUCLEOTIDE SEQUENCE [LARGE SCALE GENOMIC DNA]</scope>
    <source>
        <strain evidence="2 3">MP7CTX6</strain>
    </source>
</reference>
<accession>A0A7W9DIX7</accession>
<evidence type="ECO:0000313" key="2">
    <source>
        <dbReference type="EMBL" id="MBB5620124.1"/>
    </source>
</evidence>
<proteinExistence type="predicted"/>
<sequence length="397" mass="45009">MLSSELTTSLGIELKWLTDTTFSCRYCVLTKNKNSLTIDGKKVIEGSLSTIIESLPRNYPVALVLSGKGTLHKIINVEEGSDDGQMLKHAFSGVEADDFYSQVFTDETIALVSIVRKSIADPLLEKLERAGVKIYNLTIGAIVTTQIWPQLVIVDKEIRFDGHSFILSESKTLLNYSANPDFKSELPLKIGDENIPENFIVAYAAAFQLMLHERLLLVSTNSDTVQTALTKFLEQAKLKKQLMVLTFGMFFLLLISFLMFSYYNSENSMLIREVGNQTASADHSELLQRHIAENEYLMKRLGWNGGYNYGYLVNELGSSAPNRLVLKSILMNDYKTDEEKRTMEPNIRITGTTDNLAAVNNWIFILKEKPWVKTVKLVQYQQEAESDLYQYNLLLTY</sequence>
<feature type="transmembrane region" description="Helical" evidence="1">
    <location>
        <begin position="242"/>
        <end position="263"/>
    </location>
</feature>
<keyword evidence="1" id="KW-0472">Membrane</keyword>
<name>A0A7W9DIX7_9SPHI</name>
<dbReference type="Proteomes" id="UP000537718">
    <property type="component" value="Unassembled WGS sequence"/>
</dbReference>
<evidence type="ECO:0000256" key="1">
    <source>
        <dbReference type="SAM" id="Phobius"/>
    </source>
</evidence>
<dbReference type="RefSeq" id="WP_183866159.1">
    <property type="nucleotide sequence ID" value="NZ_JACHCF010000002.1"/>
</dbReference>
<evidence type="ECO:0000313" key="3">
    <source>
        <dbReference type="Proteomes" id="UP000537718"/>
    </source>
</evidence>
<dbReference type="EMBL" id="JACHCF010000002">
    <property type="protein sequence ID" value="MBB5620124.1"/>
    <property type="molecule type" value="Genomic_DNA"/>
</dbReference>
<keyword evidence="1" id="KW-1133">Transmembrane helix</keyword>
<protein>
    <submittedName>
        <fullName evidence="2">Uncharacterized protein</fullName>
    </submittedName>
</protein>
<gene>
    <name evidence="2" type="ORF">HDE69_001162</name>
</gene>
<keyword evidence="1" id="KW-0812">Transmembrane</keyword>